<dbReference type="EMBL" id="AP025292">
    <property type="protein sequence ID" value="BDC98315.1"/>
    <property type="molecule type" value="Genomic_DNA"/>
</dbReference>
<name>A0ABN6L5A5_9BACT</name>
<sequence>MALFFAKQTATKRETRIQAYIIYTSSLKMKNTV</sequence>
<dbReference type="Proteomes" id="UP001354989">
    <property type="component" value="Chromosome"/>
</dbReference>
<protein>
    <submittedName>
        <fullName evidence="1">Uncharacterized protein</fullName>
    </submittedName>
</protein>
<proteinExistence type="predicted"/>
<gene>
    <name evidence="1" type="ORF">PEPS_05960</name>
</gene>
<organism evidence="1 2">
    <name type="scientific">Persicobacter psychrovividus</name>
    <dbReference type="NCBI Taxonomy" id="387638"/>
    <lineage>
        <taxon>Bacteria</taxon>
        <taxon>Pseudomonadati</taxon>
        <taxon>Bacteroidota</taxon>
        <taxon>Cytophagia</taxon>
        <taxon>Cytophagales</taxon>
        <taxon>Persicobacteraceae</taxon>
        <taxon>Persicobacter</taxon>
    </lineage>
</organism>
<evidence type="ECO:0000313" key="1">
    <source>
        <dbReference type="EMBL" id="BDC98315.1"/>
    </source>
</evidence>
<evidence type="ECO:0000313" key="2">
    <source>
        <dbReference type="Proteomes" id="UP001354989"/>
    </source>
</evidence>
<accession>A0ABN6L5A5</accession>
<reference evidence="1 2" key="1">
    <citation type="submission" date="2021-12" db="EMBL/GenBank/DDBJ databases">
        <title>Genome sequencing of bacteria with rrn-lacking chromosome and rrn-plasmid.</title>
        <authorList>
            <person name="Anda M."/>
            <person name="Iwasaki W."/>
        </authorList>
    </citation>
    <scope>NUCLEOTIDE SEQUENCE [LARGE SCALE GENOMIC DNA]</scope>
    <source>
        <strain evidence="1 2">NBRC 101262</strain>
    </source>
</reference>
<keyword evidence="2" id="KW-1185">Reference proteome</keyword>